<evidence type="ECO:0000256" key="1">
    <source>
        <dbReference type="ARBA" id="ARBA00006198"/>
    </source>
</evidence>
<dbReference type="PANTHER" id="PTHR12862:SF0">
    <property type="entry name" value="N-ACETYL-D-GLUCOSAMINE KINASE"/>
    <property type="match status" value="1"/>
</dbReference>
<dbReference type="InterPro" id="IPR039758">
    <property type="entry name" value="NAGK-like"/>
</dbReference>
<protein>
    <recommendedName>
        <fullName evidence="3">N-acetyl-D-glucosamine kinase</fullName>
        <ecNumber evidence="2">2.7.1.59</ecNumber>
    </recommendedName>
    <alternativeName>
        <fullName evidence="4">GlcNAc kinase</fullName>
    </alternativeName>
</protein>
<evidence type="ECO:0000259" key="5">
    <source>
        <dbReference type="Pfam" id="PF01869"/>
    </source>
</evidence>
<dbReference type="Pfam" id="PF01869">
    <property type="entry name" value="BcrAD_BadFG"/>
    <property type="match status" value="1"/>
</dbReference>
<dbReference type="EMBL" id="GEDC01009657">
    <property type="protein sequence ID" value="JAS27641.1"/>
    <property type="molecule type" value="Transcribed_RNA"/>
</dbReference>
<evidence type="ECO:0000256" key="4">
    <source>
        <dbReference type="ARBA" id="ARBA00031123"/>
    </source>
</evidence>
<evidence type="ECO:0000256" key="2">
    <source>
        <dbReference type="ARBA" id="ARBA00012122"/>
    </source>
</evidence>
<dbReference type="PANTHER" id="PTHR12862">
    <property type="entry name" value="BADF TYPE ATPASE DOMAIN-CONTAINING PROTEIN"/>
    <property type="match status" value="1"/>
</dbReference>
<comment type="similarity">
    <text evidence="1">Belongs to the eukaryotic-type N-acetylglucosamine kinase family.</text>
</comment>
<accession>A0A1B6DPP7</accession>
<evidence type="ECO:0000256" key="3">
    <source>
        <dbReference type="ARBA" id="ARBA00014974"/>
    </source>
</evidence>
<proteinExistence type="inferred from homology"/>
<dbReference type="EC" id="2.7.1.59" evidence="2"/>
<organism evidence="6">
    <name type="scientific">Clastoptera arizonana</name>
    <name type="common">Arizona spittle bug</name>
    <dbReference type="NCBI Taxonomy" id="38151"/>
    <lineage>
        <taxon>Eukaryota</taxon>
        <taxon>Metazoa</taxon>
        <taxon>Ecdysozoa</taxon>
        <taxon>Arthropoda</taxon>
        <taxon>Hexapoda</taxon>
        <taxon>Insecta</taxon>
        <taxon>Pterygota</taxon>
        <taxon>Neoptera</taxon>
        <taxon>Paraneoptera</taxon>
        <taxon>Hemiptera</taxon>
        <taxon>Auchenorrhyncha</taxon>
        <taxon>Cercopoidea</taxon>
        <taxon>Clastopteridae</taxon>
        <taxon>Clastoptera</taxon>
    </lineage>
</organism>
<name>A0A1B6DPP7_9HEMI</name>
<feature type="domain" description="ATPase BadF/BadG/BcrA/BcrD type" evidence="5">
    <location>
        <begin position="32"/>
        <end position="320"/>
    </location>
</feature>
<dbReference type="AlphaFoldDB" id="A0A1B6DPP7"/>
<dbReference type="Gene3D" id="3.30.420.40">
    <property type="match status" value="1"/>
</dbReference>
<dbReference type="GO" id="GO:0045127">
    <property type="term" value="F:N-acetylglucosamine kinase activity"/>
    <property type="evidence" value="ECO:0007669"/>
    <property type="project" value="UniProtKB-EC"/>
</dbReference>
<gene>
    <name evidence="6" type="ORF">g.10094</name>
</gene>
<dbReference type="SUPFAM" id="SSF53067">
    <property type="entry name" value="Actin-like ATPase domain"/>
    <property type="match status" value="2"/>
</dbReference>
<sequence>MEVAPSQNNTLKTNQLFKNIIQEDLNNAYFGGIEGGASTSFVVLYDDCGNKVAEMEGLDTNHWQIGMTECLKRINDLVQEAKKRAHIPCNTVLKSLGLSLSGCEGIETANELKEELMKNYPQLSTDCFVWSDTVAPLFAANQYDGGVVLISGTGSNCLLMNPDGSQYQCGGLGHLLGDEGGAYWLAVKLIKVCLDEAMHFQTPPLRCLTKNTWDCIMDHFGIEKVFDLLPLFYREFNKADIAQLTKKFAHLAENGDELCRWAFRELGTALGKHILGVSKKADKKMLDEGLKIIAVGSLWKSWKLFKDDFNSTLYLKVKKYSLIQLNSDIASGAAGYAAMNVGFQIFKNKTTCYKVLYMQE</sequence>
<dbReference type="InterPro" id="IPR002731">
    <property type="entry name" value="ATPase_BadF"/>
</dbReference>
<dbReference type="InterPro" id="IPR043129">
    <property type="entry name" value="ATPase_NBD"/>
</dbReference>
<evidence type="ECO:0000313" key="6">
    <source>
        <dbReference type="EMBL" id="JAS27641.1"/>
    </source>
</evidence>
<reference evidence="6" key="1">
    <citation type="submission" date="2015-12" db="EMBL/GenBank/DDBJ databases">
        <title>De novo transcriptome assembly of four potential Pierce s Disease insect vectors from Arizona vineyards.</title>
        <authorList>
            <person name="Tassone E.E."/>
        </authorList>
    </citation>
    <scope>NUCLEOTIDE SEQUENCE</scope>
</reference>